<comment type="caution">
    <text evidence="3">The sequence shown here is derived from an EMBL/GenBank/DDBJ whole genome shotgun (WGS) entry which is preliminary data.</text>
</comment>
<organism evidence="3 4">
    <name type="scientific">[Mycobacterium] manitobense</name>
    <dbReference type="NCBI Taxonomy" id="190147"/>
    <lineage>
        <taxon>Bacteria</taxon>
        <taxon>Bacillati</taxon>
        <taxon>Actinomycetota</taxon>
        <taxon>Actinomycetes</taxon>
        <taxon>Mycobacteriales</taxon>
        <taxon>Mycobacteriaceae</taxon>
        <taxon>Mycolicibacterium</taxon>
    </lineage>
</organism>
<dbReference type="Proteomes" id="UP001140293">
    <property type="component" value="Unassembled WGS sequence"/>
</dbReference>
<dbReference type="PROSITE" id="PS51257">
    <property type="entry name" value="PROKAR_LIPOPROTEIN"/>
    <property type="match status" value="1"/>
</dbReference>
<proteinExistence type="predicted"/>
<keyword evidence="4" id="KW-1185">Reference proteome</keyword>
<sequence>MATRTSAVSRASALAALVMVAAAASLSACTPRPNGPEPTAEEFFAALGRGDTGAAAELADRPDEARTDLNEAWAGLQATTLDAQILSARYAEDTGSVTYRYTWHLPKDRTWTYDGRLNMVRDEGRWQVRWSATGLHPRLGENQTLALRADAPPRAAVNERGGTDVLVPGRLYSYALDAGAAGGALM</sequence>
<dbReference type="Pfam" id="PF05223">
    <property type="entry name" value="MecA_N"/>
    <property type="match status" value="1"/>
</dbReference>
<feature type="domain" description="NTF2-like N-terminal transpeptidase" evidence="2">
    <location>
        <begin position="36"/>
        <end position="143"/>
    </location>
</feature>
<reference evidence="3" key="2">
    <citation type="journal article" date="2022" name="BMC Genomics">
        <title>Comparative genome analysis of mycobacteria focusing on tRNA and non-coding RNA.</title>
        <authorList>
            <person name="Behra P.R.K."/>
            <person name="Pettersson B.M.F."/>
            <person name="Ramesh M."/>
            <person name="Das S."/>
            <person name="Dasgupta S."/>
            <person name="Kirsebom L.A."/>
        </authorList>
    </citation>
    <scope>NUCLEOTIDE SEQUENCE</scope>
    <source>
        <strain evidence="3">DSM 44615</strain>
    </source>
</reference>
<dbReference type="AlphaFoldDB" id="A0A9X2YMP2"/>
<feature type="non-terminal residue" evidence="3">
    <location>
        <position position="186"/>
    </location>
</feature>
<name>A0A9X2YMP2_9MYCO</name>
<dbReference type="GO" id="GO:0046677">
    <property type="term" value="P:response to antibiotic"/>
    <property type="evidence" value="ECO:0007669"/>
    <property type="project" value="InterPro"/>
</dbReference>
<dbReference type="InterPro" id="IPR032710">
    <property type="entry name" value="NTF2-like_dom_sf"/>
</dbReference>
<feature type="signal peptide" evidence="1">
    <location>
        <begin position="1"/>
        <end position="23"/>
    </location>
</feature>
<reference evidence="3" key="1">
    <citation type="submission" date="2020-07" db="EMBL/GenBank/DDBJ databases">
        <authorList>
            <person name="Pettersson B.M.F."/>
            <person name="Behra P.R.K."/>
            <person name="Ramesh M."/>
            <person name="Das S."/>
            <person name="Dasgupta S."/>
            <person name="Kirsebom L.A."/>
        </authorList>
    </citation>
    <scope>NUCLEOTIDE SEQUENCE</scope>
    <source>
        <strain evidence="3">DSM 44615</strain>
    </source>
</reference>
<dbReference type="InterPro" id="IPR007887">
    <property type="entry name" value="MecA_N"/>
</dbReference>
<feature type="chain" id="PRO_5040899318" evidence="1">
    <location>
        <begin position="24"/>
        <end position="186"/>
    </location>
</feature>
<dbReference type="EMBL" id="JACKSJ010000096">
    <property type="protein sequence ID" value="MCV7170743.1"/>
    <property type="molecule type" value="Genomic_DNA"/>
</dbReference>
<gene>
    <name evidence="3" type="ORF">H7I41_12545</name>
</gene>
<dbReference type="SUPFAM" id="SSF54427">
    <property type="entry name" value="NTF2-like"/>
    <property type="match status" value="1"/>
</dbReference>
<evidence type="ECO:0000313" key="4">
    <source>
        <dbReference type="Proteomes" id="UP001140293"/>
    </source>
</evidence>
<accession>A0A9X2YMP2</accession>
<evidence type="ECO:0000259" key="2">
    <source>
        <dbReference type="Pfam" id="PF05223"/>
    </source>
</evidence>
<evidence type="ECO:0000256" key="1">
    <source>
        <dbReference type="SAM" id="SignalP"/>
    </source>
</evidence>
<evidence type="ECO:0000313" key="3">
    <source>
        <dbReference type="EMBL" id="MCV7170743.1"/>
    </source>
</evidence>
<dbReference type="RefSeq" id="WP_276008699.1">
    <property type="nucleotide sequence ID" value="NZ_JACKSJ010000096.1"/>
</dbReference>
<keyword evidence="1" id="KW-0732">Signal</keyword>
<protein>
    <submittedName>
        <fullName evidence="3">Penicillin-binding transpeptidase domain-containing protein</fullName>
    </submittedName>
</protein>